<name>A0AAN8F7M1_TRICO</name>
<organism evidence="2 3">
    <name type="scientific">Trichostrongylus colubriformis</name>
    <name type="common">Black scour worm</name>
    <dbReference type="NCBI Taxonomy" id="6319"/>
    <lineage>
        <taxon>Eukaryota</taxon>
        <taxon>Metazoa</taxon>
        <taxon>Ecdysozoa</taxon>
        <taxon>Nematoda</taxon>
        <taxon>Chromadorea</taxon>
        <taxon>Rhabditida</taxon>
        <taxon>Rhabditina</taxon>
        <taxon>Rhabditomorpha</taxon>
        <taxon>Strongyloidea</taxon>
        <taxon>Trichostrongylidae</taxon>
        <taxon>Trichostrongylus</taxon>
    </lineage>
</organism>
<feature type="region of interest" description="Disordered" evidence="1">
    <location>
        <begin position="856"/>
        <end position="941"/>
    </location>
</feature>
<evidence type="ECO:0000256" key="1">
    <source>
        <dbReference type="SAM" id="MobiDB-lite"/>
    </source>
</evidence>
<feature type="region of interest" description="Disordered" evidence="1">
    <location>
        <begin position="1034"/>
        <end position="1079"/>
    </location>
</feature>
<dbReference type="EMBL" id="WIXE01015061">
    <property type="protein sequence ID" value="KAK5973777.1"/>
    <property type="molecule type" value="Genomic_DNA"/>
</dbReference>
<feature type="compositionally biased region" description="Acidic residues" evidence="1">
    <location>
        <begin position="1253"/>
        <end position="1262"/>
    </location>
</feature>
<dbReference type="GO" id="GO:0000723">
    <property type="term" value="P:telomere maintenance"/>
    <property type="evidence" value="ECO:0007669"/>
    <property type="project" value="TreeGrafter"/>
</dbReference>
<feature type="compositionally biased region" description="Polar residues" evidence="1">
    <location>
        <begin position="859"/>
        <end position="874"/>
    </location>
</feature>
<keyword evidence="3" id="KW-1185">Reference proteome</keyword>
<feature type="compositionally biased region" description="Basic and acidic residues" evidence="1">
    <location>
        <begin position="1169"/>
        <end position="1186"/>
    </location>
</feature>
<dbReference type="GO" id="GO:0005634">
    <property type="term" value="C:nucleus"/>
    <property type="evidence" value="ECO:0007669"/>
    <property type="project" value="TreeGrafter"/>
</dbReference>
<feature type="compositionally biased region" description="Basic and acidic residues" evidence="1">
    <location>
        <begin position="1202"/>
        <end position="1215"/>
    </location>
</feature>
<sequence length="1630" mass="179873">MGGKGGSARGLSVNSSLAKQTSTAAALAFLRKADDLLTLCARKKGGSSREDIKSQMREENWVQLVFDVINDARTSLADLRFLSKVFEKITDFIISDPVTLTQDSAKSMLISEKVDFHKFLAELSSAEIAYYGASLWLAYCKFFVTIFGTKMPSKEWNDFFSPMETWFRISDGEAVAICLRVWTSFIVFAAPRLSSGVLREKLLANFSKPLRSHAVINKLSTPAPIISAYTTLISVFRHNVDERFEELIICFLRFVTGKPAIPLEDEKAIEKEIRKPISEKNLKFVLEGPSSDFLEYLTDSRPHKVFEDAFTHVFPVICSVLGTGDSDLGIPLCNDQSIVLKHGVLLTQATRFAGHVTACETNAKLVCSCFAALGRRIETIKNGEARRREARFLFIQIRAWIAESAQTVEAIEGALSQLFEVTDLSIHANTVGEWPAMNLLKAILEKTPAKISRFLALLPGTLYGGMKADSVVLQRLGQLCCTIEEYIRRFDARSMLQTWCQLAEVLTDFIKETDDINEGNLLKPNFSITFNFLTLLFKIANCADEDMDANILTKCLIAFGKLYAEVQTTVRHEVDCNAGTVLQCVFGSDMLLETTCSTHIFITALLSVVDIYPFGHLTKEDVFSGSAVDFNALGEMTTFVEVIKPLVLRITSSFDSEEDEKPPHYISSDFLSVLKICRKLFEAVEEPSLVRTLFLAMCDALDNMLCKIYCGEVCLKEITQDSLAVYVAIMDNVQNKISGPFDDSLLSGCAPLLTRLLSGRRGRFSKLRTAACNLWKNTFAKAQSLTYPVELRNVLQPLVRKRVISAPGFAKVCDSNEDIFSGDEDMSFTVSPSNASQSFSRPHRAGKAVKMEIGDSHMENGSCSSSHAMESKVQTGKKRGKSKASINEDSGTPDVKVAKKEPFALGEAQTSSKKVERKESVAVPIKSPKAEQVTPSRQAATPRIKRRVCAGLLDEDSVDYVPVVSSESAKKMKLTDRQREIFSEKRDRMPFLDEDSQNSAVITHLASEYDVESSQSLSSSLAGLDLPRPCPLPSSGVVKQEQKDELVQNDAAAAPTPVKRLEGIAGENAANSRRKPKLKLNFDEVEICEDSLTSPGFVVAPQSEGSSKTEQEENLPDLQPGNSSSTEELSSSEESTAPSNENEMSVNMKNGEMLSSRRSRKKTTPSKYIDQKKRAIGRSAEKERKTPSASTPKSRRRPSISPEKEVAEECTDLKKPLPPTQEATAQQSHEALVLREIEDVLSGSKSNTTGLDESLDEEDEEVAASKTPEKQIMEAGRIAATPTPAVVQRIASTPGILKKVDSPSTAEKKLRRVHFGAAMENSSSNMLDDDMKAIKDDDIIPVSPREIVKKATPRRPFFPLQTAVEQVTKIAALPNESTAASPIKTEADSASSADDEPIFPRLVDCQESIGRIVGRLLPISSTNGAVTARKSLEAKGIIKICDLASMSRREVSLLNIKKPRIETVLRTLSQFARDHLKSEASPEKYQDSVSKQELLEEVVEVHEEITMALIKEPSSSVSFTVPIFNISEAELNAMESDRVNLTEVCCITSDKSIDNKKDVEVKADDIGEVVLPVSDEKKRLLESVRDAYRQLDAVMNMDLAHVDLVRLRRAASKTARSLLDLVSWCDDATP</sequence>
<feature type="region of interest" description="Disordered" evidence="1">
    <location>
        <begin position="1091"/>
        <end position="1278"/>
    </location>
</feature>
<protein>
    <recommendedName>
        <fullName evidence="4">Telomere-associated protein Rif1 N-terminal domain-containing protein</fullName>
    </recommendedName>
</protein>
<evidence type="ECO:0000313" key="2">
    <source>
        <dbReference type="EMBL" id="KAK5973777.1"/>
    </source>
</evidence>
<dbReference type="Proteomes" id="UP001331761">
    <property type="component" value="Unassembled WGS sequence"/>
</dbReference>
<feature type="compositionally biased region" description="Low complexity" evidence="1">
    <location>
        <begin position="1122"/>
        <end position="1143"/>
    </location>
</feature>
<dbReference type="PANTHER" id="PTHR22928">
    <property type="entry name" value="TELOMERE-ASSOCIATED PROTEIN RIF1"/>
    <property type="match status" value="1"/>
</dbReference>
<evidence type="ECO:0008006" key="4">
    <source>
        <dbReference type="Google" id="ProtNLM"/>
    </source>
</evidence>
<evidence type="ECO:0000313" key="3">
    <source>
        <dbReference type="Proteomes" id="UP001331761"/>
    </source>
</evidence>
<gene>
    <name evidence="2" type="ORF">GCK32_001033</name>
</gene>
<reference evidence="2 3" key="1">
    <citation type="submission" date="2019-10" db="EMBL/GenBank/DDBJ databases">
        <title>Assembly and Annotation for the nematode Trichostrongylus colubriformis.</title>
        <authorList>
            <person name="Martin J."/>
        </authorList>
    </citation>
    <scope>NUCLEOTIDE SEQUENCE [LARGE SCALE GENOMIC DNA]</scope>
    <source>
        <strain evidence="2">G859</strain>
        <tissue evidence="2">Whole worm</tissue>
    </source>
</reference>
<dbReference type="PANTHER" id="PTHR22928:SF3">
    <property type="entry name" value="TELOMERE-ASSOCIATED PROTEIN RIF1"/>
    <property type="match status" value="1"/>
</dbReference>
<accession>A0AAN8F7M1</accession>
<dbReference type="GO" id="GO:0140445">
    <property type="term" value="C:chromosome, telomeric repeat region"/>
    <property type="evidence" value="ECO:0007669"/>
    <property type="project" value="TreeGrafter"/>
</dbReference>
<comment type="caution">
    <text evidence="2">The sequence shown here is derived from an EMBL/GenBank/DDBJ whole genome shotgun (WGS) entry which is preliminary data.</text>
</comment>
<proteinExistence type="predicted"/>